<protein>
    <recommendedName>
        <fullName evidence="5">3-oxoacyl-ACP reductase</fullName>
    </recommendedName>
</protein>
<gene>
    <name evidence="3" type="ORF">CAL12_03480</name>
</gene>
<dbReference type="RefSeq" id="WP_086063210.1">
    <property type="nucleotide sequence ID" value="NZ_CP021108.1"/>
</dbReference>
<dbReference type="KEGG" id="bgv:CAL12_03480"/>
<name>A0A1W6YFX0_9BORD</name>
<reference evidence="3 4" key="1">
    <citation type="submission" date="2017-05" db="EMBL/GenBank/DDBJ databases">
        <title>Complete and WGS of Bordetella genogroups.</title>
        <authorList>
            <person name="Spilker T."/>
            <person name="LiPuma J."/>
        </authorList>
    </citation>
    <scope>NUCLEOTIDE SEQUENCE [LARGE SCALE GENOMIC DNA]</scope>
    <source>
        <strain evidence="3 4">AU19157</strain>
    </source>
</reference>
<dbReference type="SUPFAM" id="SSF51735">
    <property type="entry name" value="NAD(P)-binding Rossmann-fold domains"/>
    <property type="match status" value="1"/>
</dbReference>
<proteinExistence type="inferred from homology"/>
<evidence type="ECO:0000313" key="4">
    <source>
        <dbReference type="Proteomes" id="UP000194151"/>
    </source>
</evidence>
<dbReference type="AlphaFoldDB" id="A0A1W6YFX0"/>
<dbReference type="OrthoDB" id="9178657at2"/>
<dbReference type="FunFam" id="3.40.50.720:FF:000084">
    <property type="entry name" value="Short-chain dehydrogenase reductase"/>
    <property type="match status" value="1"/>
</dbReference>
<dbReference type="PANTHER" id="PTHR42760">
    <property type="entry name" value="SHORT-CHAIN DEHYDROGENASES/REDUCTASES FAMILY MEMBER"/>
    <property type="match status" value="1"/>
</dbReference>
<organism evidence="3 4">
    <name type="scientific">Bordetella genomosp. 8</name>
    <dbReference type="NCBI Taxonomy" id="1416806"/>
    <lineage>
        <taxon>Bacteria</taxon>
        <taxon>Pseudomonadati</taxon>
        <taxon>Pseudomonadota</taxon>
        <taxon>Betaproteobacteria</taxon>
        <taxon>Burkholderiales</taxon>
        <taxon>Alcaligenaceae</taxon>
        <taxon>Bordetella</taxon>
    </lineage>
</organism>
<dbReference type="CDD" id="cd05233">
    <property type="entry name" value="SDR_c"/>
    <property type="match status" value="1"/>
</dbReference>
<dbReference type="NCBIfam" id="NF005559">
    <property type="entry name" value="PRK07231.1"/>
    <property type="match status" value="1"/>
</dbReference>
<dbReference type="InterPro" id="IPR002347">
    <property type="entry name" value="SDR_fam"/>
</dbReference>
<dbReference type="STRING" id="1416806.CAL12_03480"/>
<dbReference type="InterPro" id="IPR036291">
    <property type="entry name" value="NAD(P)-bd_dom_sf"/>
</dbReference>
<keyword evidence="4" id="KW-1185">Reference proteome</keyword>
<keyword evidence="2" id="KW-0560">Oxidoreductase</keyword>
<evidence type="ECO:0000256" key="1">
    <source>
        <dbReference type="ARBA" id="ARBA00006484"/>
    </source>
</evidence>
<accession>A0A1W6YFX0</accession>
<sequence length="264" mass="28492">MNGRLKDRIAVVMGGGASAPEAGISNGQAVAITFAREGASVVVADLQLASAEATVRMIRAEGGEAHAIQADVSRHDDVRQVIAYAAERWGHLDVLHNNVGIEYLGGPVDTPEEAWDRVHDVNLKSVFLACKEAIPLMERHGGGSIINVSSTASLRYAGVPYLAYNSSKAALNHVSRIIARQYAPQQIRCNVVVPGYMDTPHIRTLYRHLPPDRFDEVMRERDAKCPMGRQGSCWDVARAALFLASDDATYVTGTLLMVDGGASI</sequence>
<evidence type="ECO:0008006" key="5">
    <source>
        <dbReference type="Google" id="ProtNLM"/>
    </source>
</evidence>
<dbReference type="Gene3D" id="3.40.50.720">
    <property type="entry name" value="NAD(P)-binding Rossmann-like Domain"/>
    <property type="match status" value="1"/>
</dbReference>
<dbReference type="GO" id="GO:0016616">
    <property type="term" value="F:oxidoreductase activity, acting on the CH-OH group of donors, NAD or NADP as acceptor"/>
    <property type="evidence" value="ECO:0007669"/>
    <property type="project" value="TreeGrafter"/>
</dbReference>
<evidence type="ECO:0000256" key="2">
    <source>
        <dbReference type="ARBA" id="ARBA00023002"/>
    </source>
</evidence>
<comment type="similarity">
    <text evidence="1">Belongs to the short-chain dehydrogenases/reductases (SDR) family.</text>
</comment>
<dbReference type="EMBL" id="CP021108">
    <property type="protein sequence ID" value="ARP79977.1"/>
    <property type="molecule type" value="Genomic_DNA"/>
</dbReference>
<dbReference type="Proteomes" id="UP000194151">
    <property type="component" value="Chromosome"/>
</dbReference>
<evidence type="ECO:0000313" key="3">
    <source>
        <dbReference type="EMBL" id="ARP79977.1"/>
    </source>
</evidence>
<dbReference type="PRINTS" id="PR00080">
    <property type="entry name" value="SDRFAMILY"/>
</dbReference>
<dbReference type="PANTHER" id="PTHR42760:SF115">
    <property type="entry name" value="3-OXOACYL-[ACYL-CARRIER-PROTEIN] REDUCTASE FABG"/>
    <property type="match status" value="1"/>
</dbReference>
<dbReference type="Pfam" id="PF13561">
    <property type="entry name" value="adh_short_C2"/>
    <property type="match status" value="1"/>
</dbReference>
<dbReference type="PRINTS" id="PR00081">
    <property type="entry name" value="GDHRDH"/>
</dbReference>